<dbReference type="InterPro" id="IPR036872">
    <property type="entry name" value="CH_dom_sf"/>
</dbReference>
<feature type="compositionally biased region" description="Polar residues" evidence="1">
    <location>
        <begin position="265"/>
        <end position="275"/>
    </location>
</feature>
<accession>D7FJ16</accession>
<gene>
    <name evidence="3" type="ORF">Esi_0125_0058</name>
</gene>
<dbReference type="PRINTS" id="PR00888">
    <property type="entry name" value="SM22CALPONIN"/>
</dbReference>
<dbReference type="AlphaFoldDB" id="D7FJ16"/>
<proteinExistence type="predicted"/>
<dbReference type="InterPro" id="IPR050606">
    <property type="entry name" value="Calponin-like"/>
</dbReference>
<dbReference type="InterPro" id="IPR001997">
    <property type="entry name" value="Calponin/LIMCH1"/>
</dbReference>
<evidence type="ECO:0000256" key="1">
    <source>
        <dbReference type="SAM" id="MobiDB-lite"/>
    </source>
</evidence>
<dbReference type="GO" id="GO:0031032">
    <property type="term" value="P:actomyosin structure organization"/>
    <property type="evidence" value="ECO:0007669"/>
    <property type="project" value="InterPro"/>
</dbReference>
<feature type="domain" description="Calponin-homology (CH)" evidence="2">
    <location>
        <begin position="27"/>
        <end position="131"/>
    </location>
</feature>
<feature type="region of interest" description="Disordered" evidence="1">
    <location>
        <begin position="265"/>
        <end position="297"/>
    </location>
</feature>
<dbReference type="GO" id="GO:0007015">
    <property type="term" value="P:actin filament organization"/>
    <property type="evidence" value="ECO:0007669"/>
    <property type="project" value="TreeGrafter"/>
</dbReference>
<evidence type="ECO:0000313" key="4">
    <source>
        <dbReference type="Proteomes" id="UP000002630"/>
    </source>
</evidence>
<dbReference type="InterPro" id="IPR001715">
    <property type="entry name" value="CH_dom"/>
</dbReference>
<dbReference type="EMBL" id="FN649743">
    <property type="protein sequence ID" value="CBJ49055.1"/>
    <property type="molecule type" value="Genomic_DNA"/>
</dbReference>
<dbReference type="SUPFAM" id="SSF47576">
    <property type="entry name" value="Calponin-homology domain, CH-domain"/>
    <property type="match status" value="1"/>
</dbReference>
<dbReference type="PANTHER" id="PTHR47385:SF14">
    <property type="entry name" value="TRANSGELIN"/>
    <property type="match status" value="1"/>
</dbReference>
<organism evidence="3 4">
    <name type="scientific">Ectocarpus siliculosus</name>
    <name type="common">Brown alga</name>
    <name type="synonym">Conferva siliculosa</name>
    <dbReference type="NCBI Taxonomy" id="2880"/>
    <lineage>
        <taxon>Eukaryota</taxon>
        <taxon>Sar</taxon>
        <taxon>Stramenopiles</taxon>
        <taxon>Ochrophyta</taxon>
        <taxon>PX clade</taxon>
        <taxon>Phaeophyceae</taxon>
        <taxon>Ectocarpales</taxon>
        <taxon>Ectocarpaceae</taxon>
        <taxon>Ectocarpus</taxon>
    </lineage>
</organism>
<dbReference type="InParanoid" id="D7FJ16"/>
<dbReference type="PROSITE" id="PS50021">
    <property type="entry name" value="CH"/>
    <property type="match status" value="1"/>
</dbReference>
<dbReference type="OrthoDB" id="21595at2759"/>
<name>D7FJ16_ECTSI</name>
<dbReference type="InterPro" id="IPR003096">
    <property type="entry name" value="SM22_calponin"/>
</dbReference>
<keyword evidence="4" id="KW-1185">Reference proteome</keyword>
<protein>
    <recommendedName>
        <fullName evidence="2">Calponin-homology (CH) domain-containing protein</fullName>
    </recommendedName>
</protein>
<dbReference type="STRING" id="2880.D7FJ16"/>
<evidence type="ECO:0000313" key="3">
    <source>
        <dbReference type="EMBL" id="CBJ49055.1"/>
    </source>
</evidence>
<sequence>MAAFGARGAGYGLDAELARQREAKYDHSAEDQARAWIEAVTGERVVGPFGDALRDGVVICKLVNTIKPGAVRKINESRMPFKQMENISNFLKSCRAMGVAEHSLFETVDLYEGKDIGLVVRCIFALGSAVQGTCPEYTGPTLGAKPHQENKRIFNEEQKQQAKVNASFSKLGMGSAHSMERSQISKPGICFGAENAGTGDTTTVGKLTKGSHGIQERLPVDQSRSITFGKDKVGTGDTTTIGKLTQPSLSSYGIMDRNSFSNANDVTFGAPSSQARPLDGNKEKDADAGVSVPEKPTADCPVSAAMSPLVFGCDTVEKNNRSWFQARSG</sequence>
<dbReference type="PANTHER" id="PTHR47385">
    <property type="entry name" value="CALPONIN"/>
    <property type="match status" value="1"/>
</dbReference>
<dbReference type="Pfam" id="PF00307">
    <property type="entry name" value="CH"/>
    <property type="match status" value="1"/>
</dbReference>
<dbReference type="GO" id="GO:0015629">
    <property type="term" value="C:actin cytoskeleton"/>
    <property type="evidence" value="ECO:0007669"/>
    <property type="project" value="TreeGrafter"/>
</dbReference>
<dbReference type="Proteomes" id="UP000002630">
    <property type="component" value="Linkage Group LG18"/>
</dbReference>
<dbReference type="SMART" id="SM00033">
    <property type="entry name" value="CH"/>
    <property type="match status" value="1"/>
</dbReference>
<dbReference type="EMBL" id="FN647904">
    <property type="protein sequence ID" value="CBJ49055.1"/>
    <property type="molecule type" value="Genomic_DNA"/>
</dbReference>
<dbReference type="GO" id="GO:0051015">
    <property type="term" value="F:actin filament binding"/>
    <property type="evidence" value="ECO:0007669"/>
    <property type="project" value="TreeGrafter"/>
</dbReference>
<dbReference type="Gene3D" id="1.10.418.10">
    <property type="entry name" value="Calponin-like domain"/>
    <property type="match status" value="1"/>
</dbReference>
<dbReference type="eggNOG" id="KOG2046">
    <property type="taxonomic scope" value="Eukaryota"/>
</dbReference>
<evidence type="ECO:0000259" key="2">
    <source>
        <dbReference type="PROSITE" id="PS50021"/>
    </source>
</evidence>
<dbReference type="PRINTS" id="PR00889">
    <property type="entry name" value="CALPONIN"/>
</dbReference>
<reference evidence="3 4" key="1">
    <citation type="journal article" date="2010" name="Nature">
        <title>The Ectocarpus genome and the independent evolution of multicellularity in brown algae.</title>
        <authorList>
            <person name="Cock J.M."/>
            <person name="Sterck L."/>
            <person name="Rouze P."/>
            <person name="Scornet D."/>
            <person name="Allen A.E."/>
            <person name="Amoutzias G."/>
            <person name="Anthouard V."/>
            <person name="Artiguenave F."/>
            <person name="Aury J.M."/>
            <person name="Badger J.H."/>
            <person name="Beszteri B."/>
            <person name="Billiau K."/>
            <person name="Bonnet E."/>
            <person name="Bothwell J.H."/>
            <person name="Bowler C."/>
            <person name="Boyen C."/>
            <person name="Brownlee C."/>
            <person name="Carrano C.J."/>
            <person name="Charrier B."/>
            <person name="Cho G.Y."/>
            <person name="Coelho S.M."/>
            <person name="Collen J."/>
            <person name="Corre E."/>
            <person name="Da Silva C."/>
            <person name="Delage L."/>
            <person name="Delaroque N."/>
            <person name="Dittami S.M."/>
            <person name="Doulbeau S."/>
            <person name="Elias M."/>
            <person name="Farnham G."/>
            <person name="Gachon C.M."/>
            <person name="Gschloessl B."/>
            <person name="Heesch S."/>
            <person name="Jabbari K."/>
            <person name="Jubin C."/>
            <person name="Kawai H."/>
            <person name="Kimura K."/>
            <person name="Kloareg B."/>
            <person name="Kupper F.C."/>
            <person name="Lang D."/>
            <person name="Le Bail A."/>
            <person name="Leblanc C."/>
            <person name="Lerouge P."/>
            <person name="Lohr M."/>
            <person name="Lopez P.J."/>
            <person name="Martens C."/>
            <person name="Maumus F."/>
            <person name="Michel G."/>
            <person name="Miranda-Saavedra D."/>
            <person name="Morales J."/>
            <person name="Moreau H."/>
            <person name="Motomura T."/>
            <person name="Nagasato C."/>
            <person name="Napoli C.A."/>
            <person name="Nelson D.R."/>
            <person name="Nyvall-Collen P."/>
            <person name="Peters A.F."/>
            <person name="Pommier C."/>
            <person name="Potin P."/>
            <person name="Poulain J."/>
            <person name="Quesneville H."/>
            <person name="Read B."/>
            <person name="Rensing S.A."/>
            <person name="Ritter A."/>
            <person name="Rousvoal S."/>
            <person name="Samanta M."/>
            <person name="Samson G."/>
            <person name="Schroeder D.C."/>
            <person name="Segurens B."/>
            <person name="Strittmatter M."/>
            <person name="Tonon T."/>
            <person name="Tregear J.W."/>
            <person name="Valentin K."/>
            <person name="von Dassow P."/>
            <person name="Yamagishi T."/>
            <person name="Van de Peer Y."/>
            <person name="Wincker P."/>
        </authorList>
    </citation>
    <scope>NUCLEOTIDE SEQUENCE [LARGE SCALE GENOMIC DNA]</scope>
    <source>
        <strain evidence="4">Ec32 / CCAP1310/4</strain>
    </source>
</reference>